<dbReference type="InterPro" id="IPR019757">
    <property type="entry name" value="Pept_S26A_signal_pept_1_Lys-AS"/>
</dbReference>
<evidence type="ECO:0000313" key="11">
    <source>
        <dbReference type="EMBL" id="CUA97714.1"/>
    </source>
</evidence>
<evidence type="ECO:0000256" key="2">
    <source>
        <dbReference type="ARBA" id="ARBA00009370"/>
    </source>
</evidence>
<comment type="caution">
    <text evidence="9">Lacks conserved residue(s) required for the propagation of feature annotation.</text>
</comment>
<evidence type="ECO:0000256" key="1">
    <source>
        <dbReference type="ARBA" id="ARBA00000677"/>
    </source>
</evidence>
<dbReference type="EMBL" id="CYHF01000006">
    <property type="protein sequence ID" value="CUA97714.1"/>
    <property type="molecule type" value="Genomic_DNA"/>
</dbReference>
<dbReference type="PANTHER" id="PTHR43390">
    <property type="entry name" value="SIGNAL PEPTIDASE I"/>
    <property type="match status" value="1"/>
</dbReference>
<dbReference type="InterPro" id="IPR000223">
    <property type="entry name" value="Pept_S26A_signal_pept_1"/>
</dbReference>
<dbReference type="InterPro" id="IPR036286">
    <property type="entry name" value="LexA/Signal_pep-like_sf"/>
</dbReference>
<evidence type="ECO:0000259" key="10">
    <source>
        <dbReference type="Pfam" id="PF10502"/>
    </source>
</evidence>
<dbReference type="SUPFAM" id="SSF51306">
    <property type="entry name" value="LexA/Signal peptidase"/>
    <property type="match status" value="1"/>
</dbReference>
<dbReference type="InterPro" id="IPR019758">
    <property type="entry name" value="Pept_S26A_signal_pept_1_CS"/>
</dbReference>
<name>A0A0K6I3I3_9BURK</name>
<evidence type="ECO:0000313" key="12">
    <source>
        <dbReference type="Proteomes" id="UP000183649"/>
    </source>
</evidence>
<gene>
    <name evidence="11" type="ORF">Ga0061069_10661</name>
</gene>
<keyword evidence="8" id="KW-0472">Membrane</keyword>
<dbReference type="RefSeq" id="WP_055450740.1">
    <property type="nucleotide sequence ID" value="NZ_CYHF01000006.1"/>
</dbReference>
<proteinExistence type="inferred from homology"/>
<dbReference type="STRING" id="339866.GCA_001418255_01854"/>
<dbReference type="NCBIfam" id="TIGR02227">
    <property type="entry name" value="sigpep_I_bact"/>
    <property type="match status" value="1"/>
</dbReference>
<dbReference type="EC" id="3.4.21.89" evidence="3 8"/>
<dbReference type="PROSITE" id="PS00761">
    <property type="entry name" value="SPASE_I_3"/>
    <property type="match status" value="1"/>
</dbReference>
<sequence>METAPSVNFTLLLFILLVVTGAFWFAERWYFAPRRRQAAKAAVQQLQERRSALEKQGLATDGAVATDADIEAARERVQSQPWWLEWTAGLFPVILVVFLLRSFVAEPFKIPSGSMEPTLVPGDLILVNKFEYGLRLPLLDTRLTPGELPQRGDVIVFRLPKDPRIDYIKRIVGLPGDTVSYENKQLVINGKPVQETPLPDYFDPGTMTYYKQYMEKLGTHEHRIMINPMAPPYVIGGPDNFPHRDMCHYNAEGFVCKVPKGNYFVMGDNRDNSLDSRYWGFVPERNIIGKAFVVWMNFSAPKNIGLIH</sequence>
<dbReference type="Gene3D" id="2.10.109.10">
    <property type="entry name" value="Umud Fragment, subunit A"/>
    <property type="match status" value="1"/>
</dbReference>
<evidence type="ECO:0000256" key="4">
    <source>
        <dbReference type="ARBA" id="ARBA00019232"/>
    </source>
</evidence>
<organism evidence="11 12">
    <name type="scientific">Thiomonas bhubaneswarensis</name>
    <dbReference type="NCBI Taxonomy" id="339866"/>
    <lineage>
        <taxon>Bacteria</taxon>
        <taxon>Pseudomonadati</taxon>
        <taxon>Pseudomonadota</taxon>
        <taxon>Betaproteobacteria</taxon>
        <taxon>Burkholderiales</taxon>
        <taxon>Thiomonas</taxon>
    </lineage>
</organism>
<dbReference type="PANTHER" id="PTHR43390:SF1">
    <property type="entry name" value="CHLOROPLAST PROCESSING PEPTIDASE"/>
    <property type="match status" value="1"/>
</dbReference>
<dbReference type="OrthoDB" id="9815782at2"/>
<evidence type="ECO:0000256" key="6">
    <source>
        <dbReference type="ARBA" id="ARBA00022801"/>
    </source>
</evidence>
<evidence type="ECO:0000256" key="7">
    <source>
        <dbReference type="PIRSR" id="PIRSR600223-1"/>
    </source>
</evidence>
<evidence type="ECO:0000256" key="3">
    <source>
        <dbReference type="ARBA" id="ARBA00013208"/>
    </source>
</evidence>
<comment type="similarity">
    <text evidence="2 9">Belongs to the peptidase S26 family.</text>
</comment>
<dbReference type="CDD" id="cd06530">
    <property type="entry name" value="S26_SPase_I"/>
    <property type="match status" value="1"/>
</dbReference>
<dbReference type="GO" id="GO:0016020">
    <property type="term" value="C:membrane"/>
    <property type="evidence" value="ECO:0007669"/>
    <property type="project" value="UniProtKB-SubCell"/>
</dbReference>
<keyword evidence="6 8" id="KW-0378">Hydrolase</keyword>
<dbReference type="PROSITE" id="PS00760">
    <property type="entry name" value="SPASE_I_2"/>
    <property type="match status" value="1"/>
</dbReference>
<reference evidence="12" key="1">
    <citation type="submission" date="2015-08" db="EMBL/GenBank/DDBJ databases">
        <authorList>
            <person name="Varghese N."/>
        </authorList>
    </citation>
    <scope>NUCLEOTIDE SEQUENCE [LARGE SCALE GENOMIC DNA]</scope>
    <source>
        <strain evidence="12">DSM 18181</strain>
    </source>
</reference>
<evidence type="ECO:0000256" key="5">
    <source>
        <dbReference type="ARBA" id="ARBA00022670"/>
    </source>
</evidence>
<dbReference type="AlphaFoldDB" id="A0A0K6I3I3"/>
<keyword evidence="12" id="KW-1185">Reference proteome</keyword>
<dbReference type="Pfam" id="PF10502">
    <property type="entry name" value="Peptidase_S26"/>
    <property type="match status" value="1"/>
</dbReference>
<dbReference type="Proteomes" id="UP000183649">
    <property type="component" value="Unassembled WGS sequence"/>
</dbReference>
<feature type="transmembrane region" description="Helical" evidence="8">
    <location>
        <begin position="83"/>
        <end position="104"/>
    </location>
</feature>
<comment type="catalytic activity">
    <reaction evidence="1 8">
        <text>Cleavage of hydrophobic, N-terminal signal or leader sequences from secreted and periplasmic proteins.</text>
        <dbReference type="EC" id="3.4.21.89"/>
    </reaction>
</comment>
<accession>A0A0K6I3I3</accession>
<feature type="active site" evidence="7">
    <location>
        <position position="169"/>
    </location>
</feature>
<dbReference type="GO" id="GO:0006465">
    <property type="term" value="P:signal peptide processing"/>
    <property type="evidence" value="ECO:0007669"/>
    <property type="project" value="InterPro"/>
</dbReference>
<feature type="domain" description="Peptidase S26" evidence="10">
    <location>
        <begin position="83"/>
        <end position="295"/>
    </location>
</feature>
<dbReference type="GO" id="GO:0004252">
    <property type="term" value="F:serine-type endopeptidase activity"/>
    <property type="evidence" value="ECO:0007669"/>
    <property type="project" value="InterPro"/>
</dbReference>
<comment type="subcellular location">
    <subcellularLocation>
        <location evidence="9">Membrane</location>
        <topology evidence="9">Single-pass type II membrane protein</topology>
    </subcellularLocation>
</comment>
<feature type="active site" evidence="7">
    <location>
        <position position="114"/>
    </location>
</feature>
<dbReference type="InterPro" id="IPR019756">
    <property type="entry name" value="Pept_S26A_signal_pept_1_Ser-AS"/>
</dbReference>
<evidence type="ECO:0000256" key="8">
    <source>
        <dbReference type="RuleBase" id="RU003993"/>
    </source>
</evidence>
<dbReference type="InterPro" id="IPR019533">
    <property type="entry name" value="Peptidase_S26"/>
</dbReference>
<feature type="transmembrane region" description="Helical" evidence="8">
    <location>
        <begin position="6"/>
        <end position="26"/>
    </location>
</feature>
<dbReference type="GO" id="GO:0009003">
    <property type="term" value="F:signal peptidase activity"/>
    <property type="evidence" value="ECO:0007669"/>
    <property type="project" value="UniProtKB-EC"/>
</dbReference>
<dbReference type="PRINTS" id="PR00727">
    <property type="entry name" value="LEADERPTASE"/>
</dbReference>
<keyword evidence="5 8" id="KW-0645">Protease</keyword>
<evidence type="ECO:0000256" key="9">
    <source>
        <dbReference type="RuleBase" id="RU362042"/>
    </source>
</evidence>
<keyword evidence="8" id="KW-1133">Transmembrane helix</keyword>
<keyword evidence="8" id="KW-0812">Transmembrane</keyword>
<dbReference type="PROSITE" id="PS00501">
    <property type="entry name" value="SPASE_I_1"/>
    <property type="match status" value="1"/>
</dbReference>
<protein>
    <recommendedName>
        <fullName evidence="4 8">Signal peptidase I</fullName>
        <ecNumber evidence="3 8">3.4.21.89</ecNumber>
    </recommendedName>
</protein>